<reference evidence="3" key="2">
    <citation type="submission" date="2019-02" db="EMBL/GenBank/DDBJ databases">
        <title>Opniocepnalus argus Var Kimnra genome.</title>
        <authorList>
            <person name="Zhou C."/>
            <person name="Xiao S."/>
        </authorList>
    </citation>
    <scope>NUCLEOTIDE SEQUENCE [LARGE SCALE GENOMIC DNA]</scope>
</reference>
<feature type="region of interest" description="Disordered" evidence="1">
    <location>
        <begin position="1"/>
        <end position="24"/>
    </location>
</feature>
<name>A0A6G1PT81_CHAAH</name>
<gene>
    <name evidence="2" type="ORF">EXN66_Car009069</name>
</gene>
<evidence type="ECO:0000313" key="2">
    <source>
        <dbReference type="EMBL" id="KAF3693393.1"/>
    </source>
</evidence>
<sequence>MELNNCGRLSHSQHVIQKSSSHSVGKDTAFSRCFHNRSQLKSFNVKEQL</sequence>
<reference evidence="2 3" key="1">
    <citation type="submission" date="2019-02" db="EMBL/GenBank/DDBJ databases">
        <title>Opniocepnalus argus genome.</title>
        <authorList>
            <person name="Zhou C."/>
            <person name="Xiao S."/>
        </authorList>
    </citation>
    <scope>NUCLEOTIDE SEQUENCE [LARGE SCALE GENOMIC DNA]</scope>
    <source>
        <strain evidence="2">OARG1902GOOAL</strain>
        <tissue evidence="2">Muscle</tissue>
    </source>
</reference>
<protein>
    <submittedName>
        <fullName evidence="2">Uncharacterized protein</fullName>
    </submittedName>
</protein>
<dbReference type="AlphaFoldDB" id="A0A6G1PT81"/>
<proteinExistence type="predicted"/>
<organism evidence="2 3">
    <name type="scientific">Channa argus</name>
    <name type="common">Northern snakehead</name>
    <name type="synonym">Ophicephalus argus</name>
    <dbReference type="NCBI Taxonomy" id="215402"/>
    <lineage>
        <taxon>Eukaryota</taxon>
        <taxon>Metazoa</taxon>
        <taxon>Chordata</taxon>
        <taxon>Craniata</taxon>
        <taxon>Vertebrata</taxon>
        <taxon>Euteleostomi</taxon>
        <taxon>Actinopterygii</taxon>
        <taxon>Neopterygii</taxon>
        <taxon>Teleostei</taxon>
        <taxon>Neoteleostei</taxon>
        <taxon>Acanthomorphata</taxon>
        <taxon>Anabantaria</taxon>
        <taxon>Anabantiformes</taxon>
        <taxon>Channoidei</taxon>
        <taxon>Channidae</taxon>
        <taxon>Channa</taxon>
    </lineage>
</organism>
<dbReference type="EMBL" id="CM015719">
    <property type="protein sequence ID" value="KAF3693393.1"/>
    <property type="molecule type" value="Genomic_DNA"/>
</dbReference>
<accession>A0A6G1PT81</accession>
<evidence type="ECO:0000256" key="1">
    <source>
        <dbReference type="SAM" id="MobiDB-lite"/>
    </source>
</evidence>
<evidence type="ECO:0000313" key="3">
    <source>
        <dbReference type="Proteomes" id="UP000503349"/>
    </source>
</evidence>
<dbReference type="Proteomes" id="UP000503349">
    <property type="component" value="Chromosome 8"/>
</dbReference>
<keyword evidence="3" id="KW-1185">Reference proteome</keyword>
<feature type="compositionally biased region" description="Polar residues" evidence="1">
    <location>
        <begin position="10"/>
        <end position="23"/>
    </location>
</feature>